<dbReference type="PROSITE" id="PS50883">
    <property type="entry name" value="EAL"/>
    <property type="match status" value="1"/>
</dbReference>
<dbReference type="CDD" id="cd01948">
    <property type="entry name" value="EAL"/>
    <property type="match status" value="1"/>
</dbReference>
<protein>
    <recommendedName>
        <fullName evidence="6">GGDEF domain-containing protein</fullName>
    </recommendedName>
</protein>
<feature type="transmembrane region" description="Helical" evidence="1">
    <location>
        <begin position="21"/>
        <end position="46"/>
    </location>
</feature>
<evidence type="ECO:0000256" key="1">
    <source>
        <dbReference type="SAM" id="Phobius"/>
    </source>
</evidence>
<keyword evidence="1" id="KW-0812">Transmembrane</keyword>
<proteinExistence type="predicted"/>
<dbReference type="InterPro" id="IPR043128">
    <property type="entry name" value="Rev_trsase/Diguanyl_cyclase"/>
</dbReference>
<dbReference type="PANTHER" id="PTHR33121:SF71">
    <property type="entry name" value="OXYGEN SENSOR PROTEIN DOSP"/>
    <property type="match status" value="1"/>
</dbReference>
<keyword evidence="1" id="KW-1133">Transmembrane helix</keyword>
<dbReference type="PROSITE" id="PS50887">
    <property type="entry name" value="GGDEF"/>
    <property type="match status" value="1"/>
</dbReference>
<dbReference type="SUPFAM" id="SSF55073">
    <property type="entry name" value="Nucleotide cyclase"/>
    <property type="match status" value="1"/>
</dbReference>
<dbReference type="InterPro" id="IPR050706">
    <property type="entry name" value="Cyclic-di-GMP_PDE-like"/>
</dbReference>
<dbReference type="CDD" id="cd01949">
    <property type="entry name" value="GGDEF"/>
    <property type="match status" value="1"/>
</dbReference>
<evidence type="ECO:0008006" key="6">
    <source>
        <dbReference type="Google" id="ProtNLM"/>
    </source>
</evidence>
<dbReference type="NCBIfam" id="TIGR00254">
    <property type="entry name" value="GGDEF"/>
    <property type="match status" value="1"/>
</dbReference>
<evidence type="ECO:0000259" key="2">
    <source>
        <dbReference type="PROSITE" id="PS50883"/>
    </source>
</evidence>
<dbReference type="InterPro" id="IPR035919">
    <property type="entry name" value="EAL_sf"/>
</dbReference>
<dbReference type="InterPro" id="IPR029787">
    <property type="entry name" value="Nucleotide_cyclase"/>
</dbReference>
<dbReference type="Pfam" id="PF00563">
    <property type="entry name" value="EAL"/>
    <property type="match status" value="1"/>
</dbReference>
<evidence type="ECO:0000259" key="3">
    <source>
        <dbReference type="PROSITE" id="PS50887"/>
    </source>
</evidence>
<dbReference type="SUPFAM" id="SSF141868">
    <property type="entry name" value="EAL domain-like"/>
    <property type="match status" value="1"/>
</dbReference>
<dbReference type="SMART" id="SM00052">
    <property type="entry name" value="EAL"/>
    <property type="match status" value="1"/>
</dbReference>
<name>A0ABX4NSE0_9LEPT</name>
<evidence type="ECO:0000313" key="4">
    <source>
        <dbReference type="EMBL" id="PJZ57903.1"/>
    </source>
</evidence>
<dbReference type="RefSeq" id="WP_100761547.1">
    <property type="nucleotide sequence ID" value="NZ_NPDS01000002.1"/>
</dbReference>
<keyword evidence="5" id="KW-1185">Reference proteome</keyword>
<reference evidence="4 5" key="1">
    <citation type="submission" date="2017-07" db="EMBL/GenBank/DDBJ databases">
        <title>Leptospira spp. isolated from tropical soils.</title>
        <authorList>
            <person name="Thibeaux R."/>
            <person name="Iraola G."/>
            <person name="Ferres I."/>
            <person name="Bierque E."/>
            <person name="Girault D."/>
            <person name="Soupe-Gilbert M.-E."/>
            <person name="Picardeau M."/>
            <person name="Goarant C."/>
        </authorList>
    </citation>
    <scope>NUCLEOTIDE SEQUENCE [LARGE SCALE GENOMIC DNA]</scope>
    <source>
        <strain evidence="4 5">FH4-C-A1</strain>
    </source>
</reference>
<dbReference type="InterPro" id="IPR000160">
    <property type="entry name" value="GGDEF_dom"/>
</dbReference>
<feature type="domain" description="GGDEF" evidence="3">
    <location>
        <begin position="163"/>
        <end position="296"/>
    </location>
</feature>
<sequence>MKEQNLGLYETLSKIKPLKSYTAKILLIAFLGTHVPLIALLIYYVINTGYDVRTIFQTLLIALMATLGGTGVTLFALHRLLTPITLTSQSLKKYLNEKVLPNLPTNYTDEAGTLMAGTSLTVRKLDDVINYLSNYDALTSLPNRDSFVERIYSEIKNSSEDSSNLAVVSFGIQKWKEIKNTFGNHSADLFLRFIGKRLSDLGNNFLILSRSGEGEFSLLYRTNPNAISEVETKVAEILSGFKEALPIAGAEIYIHLNAGISFFPKDGNSSEQLLWKAETALHGSIASGNDFGFFTPEQNDRLKEKLTFEKELRDAVAKNEFTVLYQPKVDLQSGRLIGMEALVRWNHPSLGVISPLQFIPLAEETGLIIELGELVLRRACIDLQNWKKKGNPGFLVSVNLSPIQFRKKFLTETILNILKETDTKPEELELEITESALAGDPVSTLEVLNSLHKAGITLSLDDFGTGFSSLSFLSQYPLHTLKIDQSFVKGLSVDSTNGSIVKTILALAESLNLNTIAEGIESEDQRDLLKAQGCGMGQGFLFSKPLPIQDLEDFVKRNAPATLDP</sequence>
<gene>
    <name evidence="4" type="ORF">CH367_05770</name>
</gene>
<keyword evidence="1" id="KW-0472">Membrane</keyword>
<accession>A0ABX4NSE0</accession>
<dbReference type="Pfam" id="PF00990">
    <property type="entry name" value="GGDEF"/>
    <property type="match status" value="1"/>
</dbReference>
<dbReference type="EMBL" id="NPDS01000002">
    <property type="protein sequence ID" value="PJZ57903.1"/>
    <property type="molecule type" value="Genomic_DNA"/>
</dbReference>
<dbReference type="SMART" id="SM00267">
    <property type="entry name" value="GGDEF"/>
    <property type="match status" value="1"/>
</dbReference>
<comment type="caution">
    <text evidence="4">The sequence shown here is derived from an EMBL/GenBank/DDBJ whole genome shotgun (WGS) entry which is preliminary data.</text>
</comment>
<feature type="domain" description="EAL" evidence="2">
    <location>
        <begin position="305"/>
        <end position="559"/>
    </location>
</feature>
<dbReference type="Gene3D" id="3.20.20.450">
    <property type="entry name" value="EAL domain"/>
    <property type="match status" value="1"/>
</dbReference>
<dbReference type="Gene3D" id="3.30.70.270">
    <property type="match status" value="1"/>
</dbReference>
<evidence type="ECO:0000313" key="5">
    <source>
        <dbReference type="Proteomes" id="UP000231879"/>
    </source>
</evidence>
<dbReference type="InterPro" id="IPR001633">
    <property type="entry name" value="EAL_dom"/>
</dbReference>
<dbReference type="Proteomes" id="UP000231879">
    <property type="component" value="Unassembled WGS sequence"/>
</dbReference>
<dbReference type="PANTHER" id="PTHR33121">
    <property type="entry name" value="CYCLIC DI-GMP PHOSPHODIESTERASE PDEF"/>
    <property type="match status" value="1"/>
</dbReference>
<feature type="transmembrane region" description="Helical" evidence="1">
    <location>
        <begin position="58"/>
        <end position="77"/>
    </location>
</feature>
<organism evidence="4 5">
    <name type="scientific">Leptospira barantonii</name>
    <dbReference type="NCBI Taxonomy" id="2023184"/>
    <lineage>
        <taxon>Bacteria</taxon>
        <taxon>Pseudomonadati</taxon>
        <taxon>Spirochaetota</taxon>
        <taxon>Spirochaetia</taxon>
        <taxon>Leptospirales</taxon>
        <taxon>Leptospiraceae</taxon>
        <taxon>Leptospira</taxon>
    </lineage>
</organism>